<dbReference type="InterPro" id="IPR001810">
    <property type="entry name" value="F-box_dom"/>
</dbReference>
<dbReference type="SUPFAM" id="SSF81383">
    <property type="entry name" value="F-box domain"/>
    <property type="match status" value="1"/>
</dbReference>
<dbReference type="InterPro" id="IPR036047">
    <property type="entry name" value="F-box-like_dom_sf"/>
</dbReference>
<dbReference type="SMART" id="SM00256">
    <property type="entry name" value="FBOX"/>
    <property type="match status" value="1"/>
</dbReference>
<dbReference type="Pfam" id="PF12937">
    <property type="entry name" value="F-box-like"/>
    <property type="match status" value="1"/>
</dbReference>
<dbReference type="PANTHER" id="PTHR31672">
    <property type="entry name" value="BNACNNG10540D PROTEIN"/>
    <property type="match status" value="1"/>
</dbReference>
<gene>
    <name evidence="2" type="ORF">IFM89_021641</name>
</gene>
<evidence type="ECO:0000259" key="1">
    <source>
        <dbReference type="SMART" id="SM00256"/>
    </source>
</evidence>
<organism evidence="2 3">
    <name type="scientific">Coptis chinensis</name>
    <dbReference type="NCBI Taxonomy" id="261450"/>
    <lineage>
        <taxon>Eukaryota</taxon>
        <taxon>Viridiplantae</taxon>
        <taxon>Streptophyta</taxon>
        <taxon>Embryophyta</taxon>
        <taxon>Tracheophyta</taxon>
        <taxon>Spermatophyta</taxon>
        <taxon>Magnoliopsida</taxon>
        <taxon>Ranunculales</taxon>
        <taxon>Ranunculaceae</taxon>
        <taxon>Coptidoideae</taxon>
        <taxon>Coptis</taxon>
    </lineage>
</organism>
<evidence type="ECO:0000313" key="2">
    <source>
        <dbReference type="EMBL" id="KAF9615070.1"/>
    </source>
</evidence>
<evidence type="ECO:0000313" key="3">
    <source>
        <dbReference type="Proteomes" id="UP000631114"/>
    </source>
</evidence>
<dbReference type="PANTHER" id="PTHR31672:SF13">
    <property type="entry name" value="F-BOX PROTEIN CPR30-LIKE"/>
    <property type="match status" value="1"/>
</dbReference>
<dbReference type="InterPro" id="IPR011043">
    <property type="entry name" value="Gal_Oxase/kelch_b-propeller"/>
</dbReference>
<dbReference type="InterPro" id="IPR013187">
    <property type="entry name" value="F-box-assoc_dom_typ3"/>
</dbReference>
<name>A0A835M141_9MAGN</name>
<dbReference type="SUPFAM" id="SSF50965">
    <property type="entry name" value="Galactose oxidase, central domain"/>
    <property type="match status" value="1"/>
</dbReference>
<dbReference type="AlphaFoldDB" id="A0A835M141"/>
<dbReference type="NCBIfam" id="TIGR01640">
    <property type="entry name" value="F_box_assoc_1"/>
    <property type="match status" value="1"/>
</dbReference>
<dbReference type="OrthoDB" id="1894463at2759"/>
<dbReference type="Pfam" id="PF08268">
    <property type="entry name" value="FBA_3"/>
    <property type="match status" value="1"/>
</dbReference>
<proteinExistence type="predicted"/>
<dbReference type="Proteomes" id="UP000631114">
    <property type="component" value="Unassembled WGS sequence"/>
</dbReference>
<feature type="domain" description="F-box" evidence="1">
    <location>
        <begin position="18"/>
        <end position="57"/>
    </location>
</feature>
<sequence length="351" mass="40268">MTSSKRRGTGRGVCWWKFPPDITFNIFSRLPLQTLRRCRRMLKEWRIIISDPHLINTHLIRSSQVEYPDILILTKNKFYFVNRVSSIEESVKGFSLPKDLKSSIIINTCNGLLCSHRDNKTHVWNPFTREVMHIPPSRDTPKVLGFGFDPILNQYKVVAFFISSNNVEVEVFTIGSSSWKKVTEVPFVPDPSYTSVLLNGSLHWSAWCMRSKRMGIGCFAIGDEEFRFVPLPSAAVSVHPLDLSVLGGSLALAEHVYPNRVVVWLLKQQEGKMTWSKQFVLWLPAFMSIESLHLLYLLKNGEIILEYNHQKLVSFDPQRRQIRDIKTYPRSFETCAFLHVGSLVSPIIGTA</sequence>
<dbReference type="InterPro" id="IPR017451">
    <property type="entry name" value="F-box-assoc_interact_dom"/>
</dbReference>
<reference evidence="2 3" key="1">
    <citation type="submission" date="2020-10" db="EMBL/GenBank/DDBJ databases">
        <title>The Coptis chinensis genome and diversification of protoberbering-type alkaloids.</title>
        <authorList>
            <person name="Wang B."/>
            <person name="Shu S."/>
            <person name="Song C."/>
            <person name="Liu Y."/>
        </authorList>
    </citation>
    <scope>NUCLEOTIDE SEQUENCE [LARGE SCALE GENOMIC DNA]</scope>
    <source>
        <strain evidence="2">HL-2020</strain>
        <tissue evidence="2">Leaf</tissue>
    </source>
</reference>
<dbReference type="InterPro" id="IPR050796">
    <property type="entry name" value="SCF_F-box_component"/>
</dbReference>
<accession>A0A835M141</accession>
<comment type="caution">
    <text evidence="2">The sequence shown here is derived from an EMBL/GenBank/DDBJ whole genome shotgun (WGS) entry which is preliminary data.</text>
</comment>
<keyword evidence="3" id="KW-1185">Reference proteome</keyword>
<dbReference type="EMBL" id="JADFTS010000003">
    <property type="protein sequence ID" value="KAF9615070.1"/>
    <property type="molecule type" value="Genomic_DNA"/>
</dbReference>
<protein>
    <recommendedName>
        <fullName evidence="1">F-box domain-containing protein</fullName>
    </recommendedName>
</protein>
<dbReference type="Gene3D" id="1.20.1280.50">
    <property type="match status" value="1"/>
</dbReference>